<reference evidence="1" key="1">
    <citation type="submission" date="2018-02" db="EMBL/GenBank/DDBJ databases">
        <title>Rhizophora mucronata_Transcriptome.</title>
        <authorList>
            <person name="Meera S.P."/>
            <person name="Sreeshan A."/>
            <person name="Augustine A."/>
        </authorList>
    </citation>
    <scope>NUCLEOTIDE SEQUENCE</scope>
    <source>
        <tissue evidence="1">Leaf</tissue>
    </source>
</reference>
<organism evidence="1">
    <name type="scientific">Rhizophora mucronata</name>
    <name type="common">Asiatic mangrove</name>
    <dbReference type="NCBI Taxonomy" id="61149"/>
    <lineage>
        <taxon>Eukaryota</taxon>
        <taxon>Viridiplantae</taxon>
        <taxon>Streptophyta</taxon>
        <taxon>Embryophyta</taxon>
        <taxon>Tracheophyta</taxon>
        <taxon>Spermatophyta</taxon>
        <taxon>Magnoliopsida</taxon>
        <taxon>eudicotyledons</taxon>
        <taxon>Gunneridae</taxon>
        <taxon>Pentapetalae</taxon>
        <taxon>rosids</taxon>
        <taxon>fabids</taxon>
        <taxon>Malpighiales</taxon>
        <taxon>Rhizophoraceae</taxon>
        <taxon>Rhizophora</taxon>
    </lineage>
</organism>
<dbReference type="AlphaFoldDB" id="A0A2P2NM80"/>
<dbReference type="EMBL" id="GGEC01063107">
    <property type="protein sequence ID" value="MBX43591.1"/>
    <property type="molecule type" value="Transcribed_RNA"/>
</dbReference>
<evidence type="ECO:0000313" key="1">
    <source>
        <dbReference type="EMBL" id="MBX43591.1"/>
    </source>
</evidence>
<proteinExistence type="predicted"/>
<protein>
    <submittedName>
        <fullName evidence="1">Uncharacterized protein</fullName>
    </submittedName>
</protein>
<name>A0A2P2NM80_RHIMU</name>
<accession>A0A2P2NM80</accession>
<sequence>MIFKETVYRSKFFISPSRLQYFSVSLQQNRENQQCYPKEHAISEANDAVIKLFHLFPT</sequence>